<dbReference type="InterPro" id="IPR036671">
    <property type="entry name" value="DPH_MB_sf"/>
</dbReference>
<evidence type="ECO:0000256" key="7">
    <source>
        <dbReference type="SAM" id="MobiDB-lite"/>
    </source>
</evidence>
<keyword evidence="3" id="KW-0479">Metal-binding</keyword>
<evidence type="ECO:0000259" key="8">
    <source>
        <dbReference type="PROSITE" id="PS51074"/>
    </source>
</evidence>
<dbReference type="AlphaFoldDB" id="A0A232EUF9"/>
<dbReference type="EMBL" id="NNAY01002130">
    <property type="protein sequence ID" value="OXU21990.1"/>
    <property type="molecule type" value="Genomic_DNA"/>
</dbReference>
<protein>
    <recommendedName>
        <fullName evidence="8">DPH-type MB domain-containing protein</fullName>
    </recommendedName>
</protein>
<feature type="compositionally biased region" description="Basic residues" evidence="7">
    <location>
        <begin position="203"/>
        <end position="220"/>
    </location>
</feature>
<dbReference type="InterPro" id="IPR007872">
    <property type="entry name" value="DPH_MB_dom"/>
</dbReference>
<dbReference type="FunFam" id="3.10.660.10:FF:000001">
    <property type="entry name" value="Diphthamide biosynthesis 3"/>
    <property type="match status" value="1"/>
</dbReference>
<evidence type="ECO:0000256" key="5">
    <source>
        <dbReference type="ARBA" id="ARBA00023242"/>
    </source>
</evidence>
<dbReference type="GO" id="GO:0006383">
    <property type="term" value="P:transcription by RNA polymerase III"/>
    <property type="evidence" value="ECO:0007669"/>
    <property type="project" value="InterPro"/>
</dbReference>
<dbReference type="InterPro" id="IPR024661">
    <property type="entry name" value="RNA_pol_III_Rpc31"/>
</dbReference>
<dbReference type="OrthoDB" id="66964at2759"/>
<reference evidence="9 10" key="1">
    <citation type="journal article" date="2017" name="Curr. Biol.">
        <title>The Evolution of Venom by Co-option of Single-Copy Genes.</title>
        <authorList>
            <person name="Martinson E.O."/>
            <person name="Mrinalini"/>
            <person name="Kelkar Y.D."/>
            <person name="Chang C.H."/>
            <person name="Werren J.H."/>
        </authorList>
    </citation>
    <scope>NUCLEOTIDE SEQUENCE [LARGE SCALE GENOMIC DNA]</scope>
    <source>
        <strain evidence="9 10">Alberta</strain>
        <tissue evidence="9">Whole body</tissue>
    </source>
</reference>
<name>A0A232EUF9_9HYME</name>
<dbReference type="GO" id="GO:0046872">
    <property type="term" value="F:metal ion binding"/>
    <property type="evidence" value="ECO:0007669"/>
    <property type="project" value="UniProtKB-KW"/>
</dbReference>
<organism evidence="9 10">
    <name type="scientific">Trichomalopsis sarcophagae</name>
    <dbReference type="NCBI Taxonomy" id="543379"/>
    <lineage>
        <taxon>Eukaryota</taxon>
        <taxon>Metazoa</taxon>
        <taxon>Ecdysozoa</taxon>
        <taxon>Arthropoda</taxon>
        <taxon>Hexapoda</taxon>
        <taxon>Insecta</taxon>
        <taxon>Pterygota</taxon>
        <taxon>Neoptera</taxon>
        <taxon>Endopterygota</taxon>
        <taxon>Hymenoptera</taxon>
        <taxon>Apocrita</taxon>
        <taxon>Proctotrupomorpha</taxon>
        <taxon>Chalcidoidea</taxon>
        <taxon>Pteromalidae</taxon>
        <taxon>Pteromalinae</taxon>
        <taxon>Trichomalopsis</taxon>
    </lineage>
</organism>
<dbReference type="Gene3D" id="3.10.660.10">
    <property type="entry name" value="DPH Zinc finger"/>
    <property type="match status" value="1"/>
</dbReference>
<comment type="caution">
    <text evidence="9">The sequence shown here is derived from an EMBL/GenBank/DDBJ whole genome shotgun (WGS) entry which is preliminary data.</text>
</comment>
<dbReference type="PANTHER" id="PTHR15367:SF2">
    <property type="entry name" value="DNA-DIRECTED RNA POLYMERASE III SUBUNIT"/>
    <property type="match status" value="1"/>
</dbReference>
<dbReference type="GO" id="GO:0005666">
    <property type="term" value="C:RNA polymerase III complex"/>
    <property type="evidence" value="ECO:0007669"/>
    <property type="project" value="TreeGrafter"/>
</dbReference>
<evidence type="ECO:0000256" key="2">
    <source>
        <dbReference type="ARBA" id="ARBA00008352"/>
    </source>
</evidence>
<dbReference type="Proteomes" id="UP000215335">
    <property type="component" value="Unassembled WGS sequence"/>
</dbReference>
<evidence type="ECO:0000256" key="4">
    <source>
        <dbReference type="ARBA" id="ARBA00023004"/>
    </source>
</evidence>
<comment type="similarity">
    <text evidence="6">Belongs to the DPH3 family.</text>
</comment>
<evidence type="ECO:0000256" key="6">
    <source>
        <dbReference type="ARBA" id="ARBA00024032"/>
    </source>
</evidence>
<comment type="similarity">
    <text evidence="2">Belongs to the eukaryotic RPC7 RNA polymerase subunit family.</text>
</comment>
<dbReference type="PROSITE" id="PS51074">
    <property type="entry name" value="DPH_MB"/>
    <property type="match status" value="1"/>
</dbReference>
<proteinExistence type="inferred from homology"/>
<keyword evidence="10" id="KW-1185">Reference proteome</keyword>
<dbReference type="SUPFAM" id="SSF144217">
    <property type="entry name" value="CSL zinc finger"/>
    <property type="match status" value="1"/>
</dbReference>
<dbReference type="Pfam" id="PF11705">
    <property type="entry name" value="RNA_pol_3_Rpc31"/>
    <property type="match status" value="1"/>
</dbReference>
<keyword evidence="5" id="KW-0539">Nucleus</keyword>
<evidence type="ECO:0000256" key="1">
    <source>
        <dbReference type="ARBA" id="ARBA00004123"/>
    </source>
</evidence>
<feature type="compositionally biased region" description="Basic and acidic residues" evidence="7">
    <location>
        <begin position="221"/>
        <end position="237"/>
    </location>
</feature>
<feature type="domain" description="DPH-type MB" evidence="8">
    <location>
        <begin position="4"/>
        <end position="60"/>
    </location>
</feature>
<evidence type="ECO:0000313" key="9">
    <source>
        <dbReference type="EMBL" id="OXU21990.1"/>
    </source>
</evidence>
<dbReference type="PANTHER" id="PTHR15367">
    <property type="entry name" value="DNA-DIRECTED RNA POLYMERASE III"/>
    <property type="match status" value="1"/>
</dbReference>
<evidence type="ECO:0000256" key="3">
    <source>
        <dbReference type="ARBA" id="ARBA00022723"/>
    </source>
</evidence>
<keyword evidence="4" id="KW-0408">Iron</keyword>
<evidence type="ECO:0000313" key="10">
    <source>
        <dbReference type="Proteomes" id="UP000215335"/>
    </source>
</evidence>
<feature type="compositionally biased region" description="Acidic residues" evidence="7">
    <location>
        <begin position="243"/>
        <end position="278"/>
    </location>
</feature>
<comment type="subcellular location">
    <subcellularLocation>
        <location evidence="1">Nucleus</location>
    </subcellularLocation>
</comment>
<gene>
    <name evidence="9" type="ORF">TSAR_016561</name>
</gene>
<feature type="compositionally biased region" description="Acidic residues" evidence="7">
    <location>
        <begin position="289"/>
        <end position="304"/>
    </location>
</feature>
<accession>A0A232EUF9</accession>
<feature type="region of interest" description="Disordered" evidence="7">
    <location>
        <begin position="198"/>
        <end position="304"/>
    </location>
</feature>
<sequence length="304" mass="35168">MTAYHDEVEIEDFEFDEDTETYYYPCPCGDQFEISRAELLAGEDEATCPSCSLVIKVIFDKDNFIAKFEEVLKIEEKELVKTTSFRRTMAGRGRGRGKSSLALPGDPGIGKGEVLPPILQPPPAYPPLDFKPLPTTITNELRYLQQRKKEFADFMHESFNNVLPIVVKKDIERYSDRYQDLSSTVKYHERYDWSRMPAELKPQVKKRKGDKTQKNAKKKKKDIDIESKLQELEKKETTANQSDAEDGDKDDDESEDKDVEDKVELEEEEIDEEMDEGTDYVNNYFDNGENYEDDEENLDDGAIF</sequence>
<dbReference type="Pfam" id="PF05207">
    <property type="entry name" value="Zn_ribbon_CSL"/>
    <property type="match status" value="1"/>
</dbReference>
<dbReference type="STRING" id="543379.A0A232EUF9"/>